<dbReference type="InterPro" id="IPR015943">
    <property type="entry name" value="WD40/YVTN_repeat-like_dom_sf"/>
</dbReference>
<feature type="non-terminal residue" evidence="1">
    <location>
        <position position="94"/>
    </location>
</feature>
<dbReference type="AlphaFoldDB" id="A0A5S4FQH2"/>
<sequence>MSERAFWVGTYTGEAGAGAGIYRVARRSDGTLRAPELAAGAVSPSYLAAQPGKGVIYAVREEDEGGVVAFDASGGRLREIGVRAAGALPCHLSV</sequence>
<dbReference type="InterPro" id="IPR019405">
    <property type="entry name" value="Lactonase_7-beta_prop"/>
</dbReference>
<name>A0A5S4FQH2_9ACTN</name>
<gene>
    <name evidence="1" type="ORF">ETD96_43785</name>
</gene>
<organism evidence="1 2">
    <name type="scientific">Actinomadura geliboluensis</name>
    <dbReference type="NCBI Taxonomy" id="882440"/>
    <lineage>
        <taxon>Bacteria</taxon>
        <taxon>Bacillati</taxon>
        <taxon>Actinomycetota</taxon>
        <taxon>Actinomycetes</taxon>
        <taxon>Streptosporangiales</taxon>
        <taxon>Thermomonosporaceae</taxon>
        <taxon>Actinomadura</taxon>
    </lineage>
</organism>
<evidence type="ECO:0000313" key="1">
    <source>
        <dbReference type="EMBL" id="TMR22674.1"/>
    </source>
</evidence>
<comment type="caution">
    <text evidence="1">The sequence shown here is derived from an EMBL/GenBank/DDBJ whole genome shotgun (WGS) entry which is preliminary data.</text>
</comment>
<accession>A0A5S4FQH2</accession>
<keyword evidence="2" id="KW-1185">Reference proteome</keyword>
<reference evidence="1 2" key="1">
    <citation type="submission" date="2019-05" db="EMBL/GenBank/DDBJ databases">
        <title>Draft genome sequence of Actinomadura geliboluensis A8036.</title>
        <authorList>
            <person name="Saricaoglu S."/>
            <person name="Isik K."/>
        </authorList>
    </citation>
    <scope>NUCLEOTIDE SEQUENCE [LARGE SCALE GENOMIC DNA]</scope>
    <source>
        <strain evidence="1 2">A8036</strain>
    </source>
</reference>
<dbReference type="OrthoDB" id="9790815at2"/>
<dbReference type="RefSeq" id="WP_138642354.1">
    <property type="nucleotide sequence ID" value="NZ_VCKZ01000717.1"/>
</dbReference>
<proteinExistence type="predicted"/>
<dbReference type="Pfam" id="PF10282">
    <property type="entry name" value="Lactonase"/>
    <property type="match status" value="1"/>
</dbReference>
<dbReference type="Gene3D" id="2.130.10.10">
    <property type="entry name" value="YVTN repeat-like/Quinoprotein amine dehydrogenase"/>
    <property type="match status" value="1"/>
</dbReference>
<evidence type="ECO:0000313" key="2">
    <source>
        <dbReference type="Proteomes" id="UP000305238"/>
    </source>
</evidence>
<dbReference type="Proteomes" id="UP000305238">
    <property type="component" value="Unassembled WGS sequence"/>
</dbReference>
<protein>
    <submittedName>
        <fullName evidence="1">Lactonase family protein</fullName>
    </submittedName>
</protein>
<dbReference type="EMBL" id="VCKZ01000717">
    <property type="protein sequence ID" value="TMR22674.1"/>
    <property type="molecule type" value="Genomic_DNA"/>
</dbReference>